<reference evidence="4" key="2">
    <citation type="submission" date="2016-10" db="EMBL/GenBank/DDBJ databases">
        <authorList>
            <person name="Varghese N."/>
            <person name="Submissions S."/>
        </authorList>
    </citation>
    <scope>NUCLEOTIDE SEQUENCE [LARGE SCALE GENOMIC DNA]</scope>
    <source>
        <strain evidence="4">CPCC 202695</strain>
    </source>
</reference>
<dbReference type="GO" id="GO:0006487">
    <property type="term" value="P:protein N-linked glycosylation"/>
    <property type="evidence" value="ECO:0007669"/>
    <property type="project" value="TreeGrafter"/>
</dbReference>
<evidence type="ECO:0000313" key="4">
    <source>
        <dbReference type="Proteomes" id="UP000199482"/>
    </source>
</evidence>
<dbReference type="PROSITE" id="PS51464">
    <property type="entry name" value="SIS"/>
    <property type="match status" value="1"/>
</dbReference>
<reference evidence="3" key="1">
    <citation type="submission" date="2016-10" db="EMBL/GenBank/DDBJ databases">
        <authorList>
            <person name="de Groot N.N."/>
        </authorList>
    </citation>
    <scope>NUCLEOTIDE SEQUENCE [LARGE SCALE GENOMIC DNA]</scope>
    <source>
        <strain evidence="3">CPCC 202695</strain>
    </source>
</reference>
<evidence type="ECO:0000313" key="3">
    <source>
        <dbReference type="EMBL" id="SDT39058.1"/>
    </source>
</evidence>
<accession>A0A1H1ZZ84</accession>
<name>A0A1H1ZZ84_9MICO</name>
<dbReference type="PIRSF" id="PIRSF009290">
    <property type="entry name" value="FrlB"/>
    <property type="match status" value="1"/>
</dbReference>
<dbReference type="PANTHER" id="PTHR10937">
    <property type="entry name" value="GLUCOSAMINE--FRUCTOSE-6-PHOSPHATE AMINOTRANSFERASE, ISOMERIZING"/>
    <property type="match status" value="1"/>
</dbReference>
<dbReference type="EMBL" id="LT629755">
    <property type="protein sequence ID" value="SDT39058.1"/>
    <property type="molecule type" value="Genomic_DNA"/>
</dbReference>
<dbReference type="GO" id="GO:0016853">
    <property type="term" value="F:isomerase activity"/>
    <property type="evidence" value="ECO:0007669"/>
    <property type="project" value="UniProtKB-KW"/>
</dbReference>
<dbReference type="GO" id="GO:0006002">
    <property type="term" value="P:fructose 6-phosphate metabolic process"/>
    <property type="evidence" value="ECO:0007669"/>
    <property type="project" value="TreeGrafter"/>
</dbReference>
<reference evidence="2" key="3">
    <citation type="submission" date="2022-06" db="EMBL/GenBank/DDBJ databases">
        <title>Genomic Encyclopedia of Type Strains, Phase III (KMG-III): the genomes of soil and plant-associated and newly described type strains.</title>
        <authorList>
            <person name="Whitman W."/>
        </authorList>
    </citation>
    <scope>NUCLEOTIDE SEQUENCE</scope>
    <source>
        <strain evidence="2">CPCC 202695</strain>
    </source>
</reference>
<dbReference type="Pfam" id="PF01380">
    <property type="entry name" value="SIS"/>
    <property type="match status" value="1"/>
</dbReference>
<dbReference type="GO" id="GO:0097367">
    <property type="term" value="F:carbohydrate derivative binding"/>
    <property type="evidence" value="ECO:0007669"/>
    <property type="project" value="InterPro"/>
</dbReference>
<dbReference type="EMBL" id="SODL02000002">
    <property type="protein sequence ID" value="MCP2367353.1"/>
    <property type="molecule type" value="Genomic_DNA"/>
</dbReference>
<keyword evidence="3" id="KW-0413">Isomerase</keyword>
<dbReference type="SUPFAM" id="SSF53697">
    <property type="entry name" value="SIS domain"/>
    <property type="match status" value="1"/>
</dbReference>
<dbReference type="InterPro" id="IPR046348">
    <property type="entry name" value="SIS_dom_sf"/>
</dbReference>
<dbReference type="InterPro" id="IPR024713">
    <property type="entry name" value="Fructosamine_deglycase_FrlB"/>
</dbReference>
<gene>
    <name evidence="2" type="ORF">BCL57_001507</name>
    <name evidence="3" type="ORF">SAMN04489721_3431</name>
</gene>
<dbReference type="CDD" id="cd05710">
    <property type="entry name" value="SIS_1"/>
    <property type="match status" value="1"/>
</dbReference>
<feature type="domain" description="SIS" evidence="1">
    <location>
        <begin position="27"/>
        <end position="162"/>
    </location>
</feature>
<evidence type="ECO:0000259" key="1">
    <source>
        <dbReference type="PROSITE" id="PS51464"/>
    </source>
</evidence>
<organism evidence="3 4">
    <name type="scientific">Agromyces flavus</name>
    <dbReference type="NCBI Taxonomy" id="589382"/>
    <lineage>
        <taxon>Bacteria</taxon>
        <taxon>Bacillati</taxon>
        <taxon>Actinomycetota</taxon>
        <taxon>Actinomycetes</taxon>
        <taxon>Micrococcales</taxon>
        <taxon>Microbacteriaceae</taxon>
        <taxon>Agromyces</taxon>
    </lineage>
</organism>
<dbReference type="InterPro" id="IPR001347">
    <property type="entry name" value="SIS_dom"/>
</dbReference>
<dbReference type="AlphaFoldDB" id="A0A1H1ZZ84"/>
<dbReference type="PANTHER" id="PTHR10937:SF14">
    <property type="entry name" value="FRUCTOSELYSINE 6-PHOSPHATE DEGLYCASE"/>
    <property type="match status" value="1"/>
</dbReference>
<dbReference type="Proteomes" id="UP000893823">
    <property type="component" value="Unassembled WGS sequence"/>
</dbReference>
<evidence type="ECO:0000313" key="5">
    <source>
        <dbReference type="Proteomes" id="UP000893823"/>
    </source>
</evidence>
<protein>
    <submittedName>
        <fullName evidence="3">Fructoselysine-6-P-deglycase FrlB with duplicated sugar isomerase (SIS) domain</fullName>
    </submittedName>
    <submittedName>
        <fullName evidence="2">Fructoselysine-6-phosphate deglycase</fullName>
    </submittedName>
</protein>
<sequence>MLNFDEERFLDIQAGAVALADRIDAFIGERLAAGAINLFFVGSGGAGILMEPAARLLQTRSTFPTFLEMPAELVEAGSVHLGPGSIVVIPSLSGTTLESIRVLEYAKERGATVLTLTGHADTPLAEAADVNLTTFAADDTSSETFSIQSLLIALSVMRARGEFDAYDDVLAQLQTLPDALLGVKRGFEERAAELARIIAASDYHIITGAGASWPEAFYYGMCILEEMQWIRTRPVHASDFFHGTLELLEPGVSVIALKGEDAGRALVERVEAFVPRITDTLEVIDTADFELLGFTPEVRALLAPALLATALERVSAHLEVLRDHPLTTRRYYRQLQY</sequence>
<dbReference type="Gene3D" id="3.40.50.10490">
    <property type="entry name" value="Glucose-6-phosphate isomerase like protein, domain 1"/>
    <property type="match status" value="2"/>
</dbReference>
<dbReference type="GO" id="GO:0006047">
    <property type="term" value="P:UDP-N-acetylglucosamine metabolic process"/>
    <property type="evidence" value="ECO:0007669"/>
    <property type="project" value="TreeGrafter"/>
</dbReference>
<keyword evidence="5" id="KW-1185">Reference proteome</keyword>
<dbReference type="GO" id="GO:0004360">
    <property type="term" value="F:glutamine-fructose-6-phosphate transaminase (isomerizing) activity"/>
    <property type="evidence" value="ECO:0007669"/>
    <property type="project" value="TreeGrafter"/>
</dbReference>
<dbReference type="Proteomes" id="UP000199482">
    <property type="component" value="Chromosome I"/>
</dbReference>
<dbReference type="RefSeq" id="WP_092675128.1">
    <property type="nucleotide sequence ID" value="NZ_BMDN01000002.1"/>
</dbReference>
<dbReference type="STRING" id="589382.SAMN04489721_3431"/>
<dbReference type="OrthoDB" id="9782098at2"/>
<evidence type="ECO:0000313" key="2">
    <source>
        <dbReference type="EMBL" id="MCP2367353.1"/>
    </source>
</evidence>
<dbReference type="InterPro" id="IPR035488">
    <property type="entry name" value="FrlB_SIS"/>
</dbReference>
<proteinExistence type="predicted"/>